<dbReference type="EC" id="3.5.1.88" evidence="6"/>
<dbReference type="InterPro" id="IPR036821">
    <property type="entry name" value="Peptide_deformylase_sf"/>
</dbReference>
<keyword evidence="3 6" id="KW-0378">Hydrolase</keyword>
<dbReference type="Proteomes" id="UP000521379">
    <property type="component" value="Unassembled WGS sequence"/>
</dbReference>
<dbReference type="CDD" id="cd00487">
    <property type="entry name" value="Pep_deformylase"/>
    <property type="match status" value="1"/>
</dbReference>
<protein>
    <recommendedName>
        <fullName evidence="6">Peptide deformylase</fullName>
        <shortName evidence="6">PDF</shortName>
        <ecNumber evidence="6">3.5.1.88</ecNumber>
    </recommendedName>
    <alternativeName>
        <fullName evidence="6">Polypeptide deformylase</fullName>
    </alternativeName>
</protein>
<dbReference type="Pfam" id="PF01327">
    <property type="entry name" value="Pep_deformylase"/>
    <property type="match status" value="1"/>
</dbReference>
<dbReference type="FunFam" id="3.90.45.10:FF:000003">
    <property type="entry name" value="Peptide deformylase"/>
    <property type="match status" value="1"/>
</dbReference>
<dbReference type="HAMAP" id="MF_00163">
    <property type="entry name" value="Pep_deformylase"/>
    <property type="match status" value="1"/>
</dbReference>
<dbReference type="NCBIfam" id="NF001159">
    <property type="entry name" value="PRK00150.1-3"/>
    <property type="match status" value="1"/>
</dbReference>
<dbReference type="Gene3D" id="3.90.45.10">
    <property type="entry name" value="Peptide deformylase"/>
    <property type="match status" value="1"/>
</dbReference>
<feature type="binding site" evidence="6">
    <location>
        <position position="99"/>
    </location>
    <ligand>
        <name>Fe cation</name>
        <dbReference type="ChEBI" id="CHEBI:24875"/>
    </ligand>
</feature>
<keyword evidence="4 6" id="KW-0648">Protein biosynthesis</keyword>
<organism evidence="8 9">
    <name type="scientific">Kocuria subflava</name>
    <dbReference type="NCBI Taxonomy" id="1736139"/>
    <lineage>
        <taxon>Bacteria</taxon>
        <taxon>Bacillati</taxon>
        <taxon>Actinomycetota</taxon>
        <taxon>Actinomycetes</taxon>
        <taxon>Micrococcales</taxon>
        <taxon>Micrococcaceae</taxon>
        <taxon>Kocuria</taxon>
    </lineage>
</organism>
<comment type="similarity">
    <text evidence="1 6">Belongs to the polypeptide deformylase family.</text>
</comment>
<dbReference type="PANTHER" id="PTHR10458">
    <property type="entry name" value="PEPTIDE DEFORMYLASE"/>
    <property type="match status" value="1"/>
</dbReference>
<evidence type="ECO:0000256" key="1">
    <source>
        <dbReference type="ARBA" id="ARBA00010759"/>
    </source>
</evidence>
<dbReference type="PRINTS" id="PR01576">
    <property type="entry name" value="PDEFORMYLASE"/>
</dbReference>
<feature type="active site" evidence="6">
    <location>
        <position position="142"/>
    </location>
</feature>
<dbReference type="InterPro" id="IPR023635">
    <property type="entry name" value="Peptide_deformylase"/>
</dbReference>
<comment type="function">
    <text evidence="6">Removes the formyl group from the N-terminal Met of newly synthesized proteins. Requires at least a dipeptide for an efficient rate of reaction. N-terminal L-methionine is a prerequisite for activity but the enzyme has broad specificity at other positions.</text>
</comment>
<dbReference type="PIRSF" id="PIRSF004749">
    <property type="entry name" value="Pep_def"/>
    <property type="match status" value="1"/>
</dbReference>
<comment type="caution">
    <text evidence="8">The sequence shown here is derived from an EMBL/GenBank/DDBJ whole genome shotgun (WGS) entry which is preliminary data.</text>
</comment>
<keyword evidence="9" id="KW-1185">Reference proteome</keyword>
<evidence type="ECO:0000256" key="6">
    <source>
        <dbReference type="HAMAP-Rule" id="MF_00163"/>
    </source>
</evidence>
<dbReference type="AlphaFoldDB" id="A0A846TWP2"/>
<evidence type="ECO:0000256" key="3">
    <source>
        <dbReference type="ARBA" id="ARBA00022801"/>
    </source>
</evidence>
<accession>A0A846TWP2</accession>
<name>A0A846TWP2_9MICC</name>
<proteinExistence type="inferred from homology"/>
<evidence type="ECO:0000313" key="9">
    <source>
        <dbReference type="Proteomes" id="UP000521379"/>
    </source>
</evidence>
<comment type="catalytic activity">
    <reaction evidence="6">
        <text>N-terminal N-formyl-L-methionyl-[peptide] + H2O = N-terminal L-methionyl-[peptide] + formate</text>
        <dbReference type="Rhea" id="RHEA:24420"/>
        <dbReference type="Rhea" id="RHEA-COMP:10639"/>
        <dbReference type="Rhea" id="RHEA-COMP:10640"/>
        <dbReference type="ChEBI" id="CHEBI:15377"/>
        <dbReference type="ChEBI" id="CHEBI:15740"/>
        <dbReference type="ChEBI" id="CHEBI:49298"/>
        <dbReference type="ChEBI" id="CHEBI:64731"/>
        <dbReference type="EC" id="3.5.1.88"/>
    </reaction>
</comment>
<dbReference type="SUPFAM" id="SSF56420">
    <property type="entry name" value="Peptide deformylase"/>
    <property type="match status" value="1"/>
</dbReference>
<dbReference type="EMBL" id="JAAVUN010000010">
    <property type="protein sequence ID" value="NKE09647.1"/>
    <property type="molecule type" value="Genomic_DNA"/>
</dbReference>
<sequence length="193" mass="21149">MPIRPVVITGDPVLHRPAAKVTEFNQELKNLVADMHVTMDAAHGVGLAAPQIGVGLRIFTFVFANDDDAPDRGEIINPVLTVGKVSEQNPDPDEESEGCLSVPGLSFPLKRAEWVKIAGFDVDGNPIGWEANGWFARVMQHEYDHLDGKLYVDRLNTKWGRKAKKAIRSEGWGTPGNTWEPGVDEDPFGHGEG</sequence>
<evidence type="ECO:0000256" key="7">
    <source>
        <dbReference type="SAM" id="MobiDB-lite"/>
    </source>
</evidence>
<evidence type="ECO:0000256" key="2">
    <source>
        <dbReference type="ARBA" id="ARBA00022723"/>
    </source>
</evidence>
<dbReference type="NCBIfam" id="TIGR00079">
    <property type="entry name" value="pept_deformyl"/>
    <property type="match status" value="1"/>
</dbReference>
<feature type="binding site" evidence="6">
    <location>
        <position position="145"/>
    </location>
    <ligand>
        <name>Fe cation</name>
        <dbReference type="ChEBI" id="CHEBI:24875"/>
    </ligand>
</feature>
<gene>
    <name evidence="6 8" type="primary">def</name>
    <name evidence="8" type="ORF">GTW58_06795</name>
</gene>
<feature type="region of interest" description="Disordered" evidence="7">
    <location>
        <begin position="169"/>
        <end position="193"/>
    </location>
</feature>
<comment type="cofactor">
    <cofactor evidence="6">
        <name>Fe(2+)</name>
        <dbReference type="ChEBI" id="CHEBI:29033"/>
    </cofactor>
    <text evidence="6">Binds 1 Fe(2+) ion.</text>
</comment>
<dbReference type="GO" id="GO:0006412">
    <property type="term" value="P:translation"/>
    <property type="evidence" value="ECO:0007669"/>
    <property type="project" value="UniProtKB-UniRule"/>
</dbReference>
<keyword evidence="5 6" id="KW-0408">Iron</keyword>
<keyword evidence="2 6" id="KW-0479">Metal-binding</keyword>
<dbReference type="GO" id="GO:0042586">
    <property type="term" value="F:peptide deformylase activity"/>
    <property type="evidence" value="ECO:0007669"/>
    <property type="project" value="UniProtKB-UniRule"/>
</dbReference>
<dbReference type="RefSeq" id="WP_119932745.1">
    <property type="nucleotide sequence ID" value="NZ_JAAVUN010000010.1"/>
</dbReference>
<evidence type="ECO:0000256" key="5">
    <source>
        <dbReference type="ARBA" id="ARBA00023004"/>
    </source>
</evidence>
<evidence type="ECO:0000256" key="4">
    <source>
        <dbReference type="ARBA" id="ARBA00022917"/>
    </source>
</evidence>
<evidence type="ECO:0000313" key="8">
    <source>
        <dbReference type="EMBL" id="NKE09647.1"/>
    </source>
</evidence>
<feature type="binding site" evidence="6">
    <location>
        <position position="141"/>
    </location>
    <ligand>
        <name>Fe cation</name>
        <dbReference type="ChEBI" id="CHEBI:24875"/>
    </ligand>
</feature>
<dbReference type="GO" id="GO:0046872">
    <property type="term" value="F:metal ion binding"/>
    <property type="evidence" value="ECO:0007669"/>
    <property type="project" value="UniProtKB-KW"/>
</dbReference>
<dbReference type="PANTHER" id="PTHR10458:SF2">
    <property type="entry name" value="PEPTIDE DEFORMYLASE, MITOCHONDRIAL"/>
    <property type="match status" value="1"/>
</dbReference>
<reference evidence="8 9" key="1">
    <citation type="submission" date="2020-02" db="EMBL/GenBank/DDBJ databases">
        <authorList>
            <person name="Sun Q."/>
        </authorList>
    </citation>
    <scope>NUCLEOTIDE SEQUENCE [LARGE SCALE GENOMIC DNA]</scope>
    <source>
        <strain evidence="8 9">YIM 13062</strain>
    </source>
</reference>